<comment type="subunit">
    <text evidence="17">Homotetramer.</text>
</comment>
<evidence type="ECO:0000256" key="11">
    <source>
        <dbReference type="ARBA" id="ARBA00023235"/>
    </source>
</evidence>
<evidence type="ECO:0000256" key="15">
    <source>
        <dbReference type="ARBA" id="ARBA00048238"/>
    </source>
</evidence>
<accession>A0A9X3Z2T5</accession>
<dbReference type="AlphaFoldDB" id="A0A9X3Z2T5"/>
<feature type="domain" description="YjeF C-terminal" evidence="20">
    <location>
        <begin position="236"/>
        <end position="512"/>
    </location>
</feature>
<dbReference type="InterPro" id="IPR036652">
    <property type="entry name" value="YjeF_N_dom_sf"/>
</dbReference>
<keyword evidence="6 17" id="KW-0547">Nucleotide-binding</keyword>
<dbReference type="EC" id="5.1.99.6" evidence="19"/>
<comment type="catalytic activity">
    <reaction evidence="1 18 19">
        <text>(6R)-NADHX = (6S)-NADHX</text>
        <dbReference type="Rhea" id="RHEA:32215"/>
        <dbReference type="ChEBI" id="CHEBI:64074"/>
        <dbReference type="ChEBI" id="CHEBI:64075"/>
        <dbReference type="EC" id="5.1.99.6"/>
    </reaction>
</comment>
<name>A0A9X3Z2T5_9BACL</name>
<evidence type="ECO:0000256" key="1">
    <source>
        <dbReference type="ARBA" id="ARBA00000013"/>
    </source>
</evidence>
<dbReference type="GO" id="GO:0052856">
    <property type="term" value="F:NAD(P)HX epimerase activity"/>
    <property type="evidence" value="ECO:0007669"/>
    <property type="project" value="UniProtKB-UniRule"/>
</dbReference>
<feature type="binding site" evidence="18">
    <location>
        <begin position="65"/>
        <end position="69"/>
    </location>
    <ligand>
        <name>(6S)-NADPHX</name>
        <dbReference type="ChEBI" id="CHEBI:64076"/>
    </ligand>
</feature>
<evidence type="ECO:0000256" key="6">
    <source>
        <dbReference type="ARBA" id="ARBA00022741"/>
    </source>
</evidence>
<feature type="binding site" evidence="18">
    <location>
        <position position="146"/>
    </location>
    <ligand>
        <name>(6S)-NADPHX</name>
        <dbReference type="ChEBI" id="CHEBI:64076"/>
    </ligand>
</feature>
<dbReference type="GO" id="GO:0005524">
    <property type="term" value="F:ATP binding"/>
    <property type="evidence" value="ECO:0007669"/>
    <property type="project" value="UniProtKB-UniRule"/>
</dbReference>
<keyword evidence="9 18" id="KW-0630">Potassium</keyword>
<keyword evidence="8 17" id="KW-0521">NADP</keyword>
<dbReference type="Pfam" id="PF01256">
    <property type="entry name" value="Carb_kinase"/>
    <property type="match status" value="1"/>
</dbReference>
<feature type="binding site" evidence="17">
    <location>
        <position position="392"/>
    </location>
    <ligand>
        <name>(6S)-NADPHX</name>
        <dbReference type="ChEBI" id="CHEBI:64076"/>
    </ligand>
</feature>
<comment type="similarity">
    <text evidence="17">Belongs to the NnrD/CARKD family.</text>
</comment>
<dbReference type="PROSITE" id="PS51385">
    <property type="entry name" value="YJEF_N"/>
    <property type="match status" value="1"/>
</dbReference>
<dbReference type="InterPro" id="IPR029056">
    <property type="entry name" value="Ribokinase-like"/>
</dbReference>
<comment type="catalytic activity">
    <reaction evidence="16 17 19">
        <text>(6S)-NADPHX + ADP = AMP + phosphate + NADPH + H(+)</text>
        <dbReference type="Rhea" id="RHEA:32235"/>
        <dbReference type="ChEBI" id="CHEBI:15378"/>
        <dbReference type="ChEBI" id="CHEBI:43474"/>
        <dbReference type="ChEBI" id="CHEBI:57783"/>
        <dbReference type="ChEBI" id="CHEBI:64076"/>
        <dbReference type="ChEBI" id="CHEBI:456215"/>
        <dbReference type="ChEBI" id="CHEBI:456216"/>
        <dbReference type="EC" id="4.2.1.136"/>
    </reaction>
</comment>
<keyword evidence="5 18" id="KW-0479">Metal-binding</keyword>
<evidence type="ECO:0000256" key="14">
    <source>
        <dbReference type="ARBA" id="ARBA00025153"/>
    </source>
</evidence>
<dbReference type="InterPro" id="IPR017953">
    <property type="entry name" value="Carbohydrate_kinase_pred_CS"/>
</dbReference>
<keyword evidence="23" id="KW-1185">Reference proteome</keyword>
<protein>
    <recommendedName>
        <fullName evidence="19">Bifunctional NAD(P)H-hydrate repair enzyme</fullName>
    </recommendedName>
    <alternativeName>
        <fullName evidence="19">Nicotinamide nucleotide repair protein</fullName>
    </alternativeName>
    <domain>
        <recommendedName>
            <fullName evidence="19">ADP-dependent (S)-NAD(P)H-hydrate dehydratase</fullName>
            <ecNumber evidence="19">4.2.1.136</ecNumber>
        </recommendedName>
        <alternativeName>
            <fullName evidence="19">ADP-dependent NAD(P)HX dehydratase</fullName>
        </alternativeName>
    </domain>
    <domain>
        <recommendedName>
            <fullName evidence="19">NAD(P)H-hydrate epimerase</fullName>
            <ecNumber evidence="19">5.1.99.6</ecNumber>
        </recommendedName>
    </domain>
</protein>
<evidence type="ECO:0000256" key="8">
    <source>
        <dbReference type="ARBA" id="ARBA00022857"/>
    </source>
</evidence>
<evidence type="ECO:0000256" key="17">
    <source>
        <dbReference type="HAMAP-Rule" id="MF_01965"/>
    </source>
</evidence>
<comment type="similarity">
    <text evidence="3 19">In the N-terminal section; belongs to the NnrE/AIBP family.</text>
</comment>
<gene>
    <name evidence="18" type="primary">nnrE</name>
    <name evidence="17" type="synonym">nnrD</name>
    <name evidence="22" type="ORF">O3V59_06510</name>
</gene>
<comment type="function">
    <text evidence="17">Catalyzes the dehydration of the S-form of NAD(P)HX at the expense of ADP, which is converted to AMP. Together with NAD(P)HX epimerase, which catalyzes the epimerization of the S- and R-forms, the enzyme allows the repair of both epimers of NAD(P)HX, a damaged form of NAD(P)H that is a result of enzymatic or heat-dependent hydration.</text>
</comment>
<dbReference type="RefSeq" id="WP_271139723.1">
    <property type="nucleotide sequence ID" value="NZ_JAPYYP010000005.1"/>
</dbReference>
<feature type="binding site" evidence="17">
    <location>
        <position position="458"/>
    </location>
    <ligand>
        <name>AMP</name>
        <dbReference type="ChEBI" id="CHEBI:456215"/>
    </ligand>
</feature>
<dbReference type="PANTHER" id="PTHR12592:SF0">
    <property type="entry name" value="ATP-DEPENDENT (S)-NAD(P)H-HYDRATE DEHYDRATASE"/>
    <property type="match status" value="1"/>
</dbReference>
<dbReference type="PROSITE" id="PS01050">
    <property type="entry name" value="YJEF_C_2"/>
    <property type="match status" value="1"/>
</dbReference>
<comment type="similarity">
    <text evidence="4 19">In the C-terminal section; belongs to the NnrD/CARKD family.</text>
</comment>
<evidence type="ECO:0000259" key="21">
    <source>
        <dbReference type="PROSITE" id="PS51385"/>
    </source>
</evidence>
<evidence type="ECO:0000259" key="20">
    <source>
        <dbReference type="PROSITE" id="PS51383"/>
    </source>
</evidence>
<feature type="binding site" evidence="17">
    <location>
        <begin position="429"/>
        <end position="433"/>
    </location>
    <ligand>
        <name>AMP</name>
        <dbReference type="ChEBI" id="CHEBI:456215"/>
    </ligand>
</feature>
<sequence>MYVVTAEEMQKMDRHVIDVIGIPAAVLMENAGSAIARDVQEFSRTHGMDKGNRPPRWAILVGKGNNGGDGLVAARHLMESGVDVTLLFAQSPEQLTGEAARQQEIARRLGIPAIVYGTSPVDWRSFDGIVDALLGTGSKGAPRGPYADLIREANASGLPIISADIPSGLDADTGVPHDPCIQAARTVALAFLKRGLVQIGGLDKAGEVVVRPIGIWPSLADTFGVQTFLLDEQLFRERFRLDPRLPRQADTHKGTYGHVLVVAGSREMSGAGLLCSKAALRAGSGLVTWAMPDALLPALIGHVPEVMLAGLPGEWNLPEAQVKLIALVRSRSVTVIGPGLGRFPGDADWLRMLWEETNGPLVLDADALNMLADADHFPSWPKREAPTILTPHPGEMARLAKVATSEVQQNRIELARSYARHHRLTLVLKGAGTVVATPDGRAYINPTGNPGMATGGAGDVLAGMIGGLLAQGLPDDHATCLAVWLHGSAGDRAAAKRPSGYSLIAGDILEEL</sequence>
<evidence type="ECO:0000256" key="18">
    <source>
        <dbReference type="HAMAP-Rule" id="MF_01966"/>
    </source>
</evidence>
<feature type="binding site" evidence="18">
    <location>
        <position position="164"/>
    </location>
    <ligand>
        <name>(6S)-NADPHX</name>
        <dbReference type="ChEBI" id="CHEBI:64076"/>
    </ligand>
</feature>
<dbReference type="NCBIfam" id="TIGR00197">
    <property type="entry name" value="yjeF_nterm"/>
    <property type="match status" value="1"/>
</dbReference>
<dbReference type="Pfam" id="PF03853">
    <property type="entry name" value="YjeF_N"/>
    <property type="match status" value="1"/>
</dbReference>
<keyword evidence="13" id="KW-0511">Multifunctional enzyme</keyword>
<comment type="function">
    <text evidence="14 19">Bifunctional enzyme that catalyzes the epimerization of the S- and R-forms of NAD(P)HX and the dehydration of the S-form of NAD(P)HX at the expense of ADP, which is converted to AMP. This allows the repair of both epimers of NAD(P)HX, a damaged form of NAD(P)H that is a result of enzymatic or heat-dependent hydration.</text>
</comment>
<feature type="binding site" evidence="18">
    <location>
        <begin position="135"/>
        <end position="141"/>
    </location>
    <ligand>
        <name>(6S)-NADPHX</name>
        <dbReference type="ChEBI" id="CHEBI:64076"/>
    </ligand>
</feature>
<feature type="binding site" evidence="17">
    <location>
        <position position="459"/>
    </location>
    <ligand>
        <name>(6S)-NADPHX</name>
        <dbReference type="ChEBI" id="CHEBI:64076"/>
    </ligand>
</feature>
<dbReference type="GO" id="GO:0110051">
    <property type="term" value="P:metabolite repair"/>
    <property type="evidence" value="ECO:0007669"/>
    <property type="project" value="TreeGrafter"/>
</dbReference>
<comment type="cofactor">
    <cofactor evidence="18 19">
        <name>K(+)</name>
        <dbReference type="ChEBI" id="CHEBI:29103"/>
    </cofactor>
    <text evidence="18 19">Binds 1 potassium ion per subunit.</text>
</comment>
<dbReference type="Proteomes" id="UP001151071">
    <property type="component" value="Unassembled WGS sequence"/>
</dbReference>
<comment type="function">
    <text evidence="18">Catalyzes the epimerization of the S- and R-forms of NAD(P)HX, a damaged form of NAD(P)H that is a result of enzymatic or heat-dependent hydration. This is a prerequisite for the S-specific NAD(P)H-hydrate dehydratase to allow the repair of both epimers of NAD(P)HX.</text>
</comment>
<dbReference type="SUPFAM" id="SSF53613">
    <property type="entry name" value="Ribokinase-like"/>
    <property type="match status" value="1"/>
</dbReference>
<keyword evidence="10 17" id="KW-0520">NAD</keyword>
<comment type="cofactor">
    <cofactor evidence="17">
        <name>Mg(2+)</name>
        <dbReference type="ChEBI" id="CHEBI:18420"/>
    </cofactor>
</comment>
<evidence type="ECO:0000256" key="4">
    <source>
        <dbReference type="ARBA" id="ARBA00009524"/>
    </source>
</evidence>
<keyword evidence="7 17" id="KW-0067">ATP-binding</keyword>
<dbReference type="EC" id="4.2.1.136" evidence="19"/>
<dbReference type="CDD" id="cd01171">
    <property type="entry name" value="YXKO-related"/>
    <property type="match status" value="1"/>
</dbReference>
<dbReference type="NCBIfam" id="TIGR00196">
    <property type="entry name" value="yjeF_cterm"/>
    <property type="match status" value="1"/>
</dbReference>
<feature type="binding site" evidence="17">
    <location>
        <position position="339"/>
    </location>
    <ligand>
        <name>(6S)-NADPHX</name>
        <dbReference type="ChEBI" id="CHEBI:64076"/>
    </ligand>
</feature>
<dbReference type="HAMAP" id="MF_01965">
    <property type="entry name" value="NADHX_dehydratase"/>
    <property type="match status" value="1"/>
</dbReference>
<dbReference type="GO" id="GO:0052855">
    <property type="term" value="F:ADP-dependent NAD(P)H-hydrate dehydratase activity"/>
    <property type="evidence" value="ECO:0007669"/>
    <property type="project" value="UniProtKB-UniRule"/>
</dbReference>
<evidence type="ECO:0000256" key="12">
    <source>
        <dbReference type="ARBA" id="ARBA00023239"/>
    </source>
</evidence>
<dbReference type="InterPro" id="IPR030677">
    <property type="entry name" value="Nnr"/>
</dbReference>
<evidence type="ECO:0000256" key="10">
    <source>
        <dbReference type="ARBA" id="ARBA00023027"/>
    </source>
</evidence>
<dbReference type="PIRSF" id="PIRSF017184">
    <property type="entry name" value="Nnr"/>
    <property type="match status" value="1"/>
</dbReference>
<comment type="catalytic activity">
    <reaction evidence="2 18 19">
        <text>(6R)-NADPHX = (6S)-NADPHX</text>
        <dbReference type="Rhea" id="RHEA:32227"/>
        <dbReference type="ChEBI" id="CHEBI:64076"/>
        <dbReference type="ChEBI" id="CHEBI:64077"/>
        <dbReference type="EC" id="5.1.99.6"/>
    </reaction>
</comment>
<dbReference type="SUPFAM" id="SSF64153">
    <property type="entry name" value="YjeF N-terminal domain-like"/>
    <property type="match status" value="1"/>
</dbReference>
<dbReference type="EMBL" id="JAPYYP010000005">
    <property type="protein sequence ID" value="MDA5108003.1"/>
    <property type="molecule type" value="Genomic_DNA"/>
</dbReference>
<dbReference type="HAMAP" id="MF_01966">
    <property type="entry name" value="NADHX_epimerase"/>
    <property type="match status" value="1"/>
</dbReference>
<comment type="caution">
    <text evidence="22">The sequence shown here is derived from an EMBL/GenBank/DDBJ whole genome shotgun (WGS) entry which is preliminary data.</text>
</comment>
<evidence type="ECO:0000256" key="9">
    <source>
        <dbReference type="ARBA" id="ARBA00022958"/>
    </source>
</evidence>
<feature type="domain" description="YjeF N-terminal" evidence="21">
    <location>
        <begin position="9"/>
        <end position="221"/>
    </location>
</feature>
<dbReference type="PANTHER" id="PTHR12592">
    <property type="entry name" value="ATP-DEPENDENT (S)-NAD(P)H-HYDRATE DEHYDRATASE FAMILY MEMBER"/>
    <property type="match status" value="1"/>
</dbReference>
<keyword evidence="12 17" id="KW-0456">Lyase</keyword>
<comment type="similarity">
    <text evidence="18">Belongs to the NnrE/AIBP family.</text>
</comment>
<reference evidence="22" key="1">
    <citation type="submission" date="2022-12" db="EMBL/GenBank/DDBJ databases">
        <title>Draft genome sequence of the thermophilic strain Brevibacillus thermoruber HT42, isolated from Los Humeros, Puebla, Mexico, with biotechnological potential.</title>
        <authorList>
            <person name="Lara Sanchez J."/>
            <person name="Solis Palacios R."/>
            <person name="Bustos Baena A.S."/>
            <person name="Ruz Baez A.E."/>
            <person name="Espinosa Luna G."/>
            <person name="Oliart Ros R.M."/>
        </authorList>
    </citation>
    <scope>NUCLEOTIDE SEQUENCE</scope>
    <source>
        <strain evidence="22">HT42</strain>
    </source>
</reference>
<evidence type="ECO:0000313" key="23">
    <source>
        <dbReference type="Proteomes" id="UP001151071"/>
    </source>
</evidence>
<evidence type="ECO:0000256" key="13">
    <source>
        <dbReference type="ARBA" id="ARBA00023268"/>
    </source>
</evidence>
<feature type="binding site" evidence="17">
    <location>
        <position position="271"/>
    </location>
    <ligand>
        <name>(6S)-NADPHX</name>
        <dbReference type="ChEBI" id="CHEBI:64076"/>
    </ligand>
</feature>
<dbReference type="GO" id="GO:0046496">
    <property type="term" value="P:nicotinamide nucleotide metabolic process"/>
    <property type="evidence" value="ECO:0007669"/>
    <property type="project" value="UniProtKB-UniRule"/>
</dbReference>
<evidence type="ECO:0000313" key="22">
    <source>
        <dbReference type="EMBL" id="MDA5108003.1"/>
    </source>
</evidence>
<proteinExistence type="inferred from homology"/>
<evidence type="ECO:0000256" key="16">
    <source>
        <dbReference type="ARBA" id="ARBA00049209"/>
    </source>
</evidence>
<feature type="binding site" evidence="18">
    <location>
        <position position="167"/>
    </location>
    <ligand>
        <name>K(+)</name>
        <dbReference type="ChEBI" id="CHEBI:29103"/>
    </ligand>
</feature>
<dbReference type="Gene3D" id="3.40.50.10260">
    <property type="entry name" value="YjeF N-terminal domain"/>
    <property type="match status" value="1"/>
</dbReference>
<dbReference type="Gene3D" id="3.40.1190.20">
    <property type="match status" value="1"/>
</dbReference>
<feature type="binding site" evidence="18">
    <location>
        <position position="131"/>
    </location>
    <ligand>
        <name>K(+)</name>
        <dbReference type="ChEBI" id="CHEBI:29103"/>
    </ligand>
</feature>
<evidence type="ECO:0000256" key="2">
    <source>
        <dbReference type="ARBA" id="ARBA00000909"/>
    </source>
</evidence>
<evidence type="ECO:0000256" key="5">
    <source>
        <dbReference type="ARBA" id="ARBA00022723"/>
    </source>
</evidence>
<dbReference type="PROSITE" id="PS51383">
    <property type="entry name" value="YJEF_C_3"/>
    <property type="match status" value="1"/>
</dbReference>
<dbReference type="InterPro" id="IPR000631">
    <property type="entry name" value="CARKD"/>
</dbReference>
<evidence type="ECO:0000256" key="3">
    <source>
        <dbReference type="ARBA" id="ARBA00006001"/>
    </source>
</evidence>
<evidence type="ECO:0000256" key="19">
    <source>
        <dbReference type="PIRNR" id="PIRNR017184"/>
    </source>
</evidence>
<dbReference type="GO" id="GO:0046872">
    <property type="term" value="F:metal ion binding"/>
    <property type="evidence" value="ECO:0007669"/>
    <property type="project" value="UniProtKB-UniRule"/>
</dbReference>
<organism evidence="22 23">
    <name type="scientific">Brevibacillus thermoruber</name>
    <dbReference type="NCBI Taxonomy" id="33942"/>
    <lineage>
        <taxon>Bacteria</taxon>
        <taxon>Bacillati</taxon>
        <taxon>Bacillota</taxon>
        <taxon>Bacilli</taxon>
        <taxon>Bacillales</taxon>
        <taxon>Paenibacillaceae</taxon>
        <taxon>Brevibacillus</taxon>
    </lineage>
</organism>
<dbReference type="InterPro" id="IPR004443">
    <property type="entry name" value="YjeF_N_dom"/>
</dbReference>
<evidence type="ECO:0000256" key="7">
    <source>
        <dbReference type="ARBA" id="ARBA00022840"/>
    </source>
</evidence>
<comment type="catalytic activity">
    <reaction evidence="15 17 19">
        <text>(6S)-NADHX + ADP = AMP + phosphate + NADH + H(+)</text>
        <dbReference type="Rhea" id="RHEA:32223"/>
        <dbReference type="ChEBI" id="CHEBI:15378"/>
        <dbReference type="ChEBI" id="CHEBI:43474"/>
        <dbReference type="ChEBI" id="CHEBI:57945"/>
        <dbReference type="ChEBI" id="CHEBI:64074"/>
        <dbReference type="ChEBI" id="CHEBI:456215"/>
        <dbReference type="ChEBI" id="CHEBI:456216"/>
        <dbReference type="EC" id="4.2.1.136"/>
    </reaction>
</comment>
<keyword evidence="11 18" id="KW-0413">Isomerase</keyword>
<feature type="binding site" evidence="18">
    <location>
        <position position="66"/>
    </location>
    <ligand>
        <name>K(+)</name>
        <dbReference type="ChEBI" id="CHEBI:29103"/>
    </ligand>
</feature>